<name>A0A3D9KEQ8_9BACL</name>
<protein>
    <submittedName>
        <fullName evidence="2">Uncharacterized protein</fullName>
    </submittedName>
</protein>
<sequence length="156" mass="17108">MKKRNLLLFFALALGICLTSITAAAAINFDPGGVDDIPPLALDASDEEMIQHKQMLMEKLKKELKFEPLSGDETLGKEIMISEKLVKLPPDTKLEGIIISDHGYNSDDLPAYKISRGDSLIKVSIATGKILDEHLDPSAKGQSPFSFLDAFTFSEK</sequence>
<evidence type="ECO:0000313" key="2">
    <source>
        <dbReference type="EMBL" id="RED84006.1"/>
    </source>
</evidence>
<feature type="signal peptide" evidence="1">
    <location>
        <begin position="1"/>
        <end position="25"/>
    </location>
</feature>
<dbReference type="AlphaFoldDB" id="A0A3D9KEQ8"/>
<comment type="caution">
    <text evidence="2">The sequence shown here is derived from an EMBL/GenBank/DDBJ whole genome shotgun (WGS) entry which is preliminary data.</text>
</comment>
<keyword evidence="3" id="KW-1185">Reference proteome</keyword>
<gene>
    <name evidence="2" type="ORF">DFP98_107114</name>
</gene>
<dbReference type="RefSeq" id="WP_116060639.1">
    <property type="nucleotide sequence ID" value="NZ_QRDZ01000007.1"/>
</dbReference>
<dbReference type="Proteomes" id="UP000256977">
    <property type="component" value="Unassembled WGS sequence"/>
</dbReference>
<proteinExistence type="predicted"/>
<accession>A0A3D9KEQ8</accession>
<reference evidence="2 3" key="1">
    <citation type="submission" date="2018-07" db="EMBL/GenBank/DDBJ databases">
        <title>Genomic Encyclopedia of Type Strains, Phase III (KMG-III): the genomes of soil and plant-associated and newly described type strains.</title>
        <authorList>
            <person name="Whitman W."/>
        </authorList>
    </citation>
    <scope>NUCLEOTIDE SEQUENCE [LARGE SCALE GENOMIC DNA]</scope>
    <source>
        <strain evidence="2 3">CECT 7287</strain>
    </source>
</reference>
<keyword evidence="1" id="KW-0732">Signal</keyword>
<organism evidence="2 3">
    <name type="scientific">Cohnella phaseoli</name>
    <dbReference type="NCBI Taxonomy" id="456490"/>
    <lineage>
        <taxon>Bacteria</taxon>
        <taxon>Bacillati</taxon>
        <taxon>Bacillota</taxon>
        <taxon>Bacilli</taxon>
        <taxon>Bacillales</taxon>
        <taxon>Paenibacillaceae</taxon>
        <taxon>Cohnella</taxon>
    </lineage>
</organism>
<feature type="chain" id="PRO_5017689504" evidence="1">
    <location>
        <begin position="26"/>
        <end position="156"/>
    </location>
</feature>
<dbReference type="EMBL" id="QRDZ01000007">
    <property type="protein sequence ID" value="RED84006.1"/>
    <property type="molecule type" value="Genomic_DNA"/>
</dbReference>
<evidence type="ECO:0000256" key="1">
    <source>
        <dbReference type="SAM" id="SignalP"/>
    </source>
</evidence>
<evidence type="ECO:0000313" key="3">
    <source>
        <dbReference type="Proteomes" id="UP000256977"/>
    </source>
</evidence>